<dbReference type="AlphaFoldDB" id="A0A381YZ37"/>
<feature type="region of interest" description="Disordered" evidence="1">
    <location>
        <begin position="1"/>
        <end position="22"/>
    </location>
</feature>
<dbReference type="EMBL" id="UINC01019346">
    <property type="protein sequence ID" value="SVA81892.1"/>
    <property type="molecule type" value="Genomic_DNA"/>
</dbReference>
<accession>A0A381YZ37</accession>
<reference evidence="2" key="1">
    <citation type="submission" date="2018-05" db="EMBL/GenBank/DDBJ databases">
        <authorList>
            <person name="Lanie J.A."/>
            <person name="Ng W.-L."/>
            <person name="Kazmierczak K.M."/>
            <person name="Andrzejewski T.M."/>
            <person name="Davidsen T.M."/>
            <person name="Wayne K.J."/>
            <person name="Tettelin H."/>
            <person name="Glass J.I."/>
            <person name="Rusch D."/>
            <person name="Podicherti R."/>
            <person name="Tsui H.-C.T."/>
            <person name="Winkler M.E."/>
        </authorList>
    </citation>
    <scope>NUCLEOTIDE SEQUENCE</scope>
</reference>
<evidence type="ECO:0000256" key="1">
    <source>
        <dbReference type="SAM" id="MobiDB-lite"/>
    </source>
</evidence>
<gene>
    <name evidence="2" type="ORF">METZ01_LOCUS134746</name>
</gene>
<protein>
    <submittedName>
        <fullName evidence="2">Uncharacterized protein</fullName>
    </submittedName>
</protein>
<name>A0A381YZ37_9ZZZZ</name>
<sequence>MGLLDRFRSPRVPMTPSLPPVGTRVGTDDGFCAVVDGSAVVHLPDRPVRVGWWIGADDRWYDPSAERAVRQVRPGPAPVLETRLRVAGGDILATTWAAIGDGPAVVVELANETPVPVAVAITVDGDIRNLAVEGCRLVADGVVACAADRDAGRFALVDGSADLWSVVTSGGAGQAAPDPVSSHDGGTAGALIVPLLHRQSLRFVVPGGDPSLFPGPDRIAAGWATRLEQATRVELPDEALSASASTGLVDLLLAEPTPDVAVQLAAWGLLRDAVDRIAAHHRDDPAGWLRAAATCWDLHRRPDPFADLPLEALVASGTAAASEPGAAGRLAGLFAARGDARASADAEALSGPVADPDGSMWDLARRLAAPQGDGLTLLGEVPSSWFGQPVEVHGLPTTYGMLSYGIRWHGERPALLWELDPHDDRLFRLTVPGLDPNFSSTESTGEALLAALVPPSTGLPPDSGSFS</sequence>
<organism evidence="2">
    <name type="scientific">marine metagenome</name>
    <dbReference type="NCBI Taxonomy" id="408172"/>
    <lineage>
        <taxon>unclassified sequences</taxon>
        <taxon>metagenomes</taxon>
        <taxon>ecological metagenomes</taxon>
    </lineage>
</organism>
<evidence type="ECO:0000313" key="2">
    <source>
        <dbReference type="EMBL" id="SVA81892.1"/>
    </source>
</evidence>
<proteinExistence type="predicted"/>